<name>A0ABV2FJN8_9STRE</name>
<proteinExistence type="predicted"/>
<dbReference type="RefSeq" id="WP_354365902.1">
    <property type="nucleotide sequence ID" value="NZ_JBEPLO010000023.1"/>
</dbReference>
<organism evidence="1 2">
    <name type="scientific">Streptococcus rupicaprae</name>
    <dbReference type="NCBI Taxonomy" id="759619"/>
    <lineage>
        <taxon>Bacteria</taxon>
        <taxon>Bacillati</taxon>
        <taxon>Bacillota</taxon>
        <taxon>Bacilli</taxon>
        <taxon>Lactobacillales</taxon>
        <taxon>Streptococcaceae</taxon>
        <taxon>Streptococcus</taxon>
    </lineage>
</organism>
<evidence type="ECO:0000313" key="1">
    <source>
        <dbReference type="EMBL" id="MET3558780.1"/>
    </source>
</evidence>
<keyword evidence="2" id="KW-1185">Reference proteome</keyword>
<reference evidence="1 2" key="1">
    <citation type="submission" date="2024-06" db="EMBL/GenBank/DDBJ databases">
        <title>Genomic Encyclopedia of Type Strains, Phase IV (KMG-IV): sequencing the most valuable type-strain genomes for metagenomic binning, comparative biology and taxonomic classification.</title>
        <authorList>
            <person name="Goeker M."/>
        </authorList>
    </citation>
    <scope>NUCLEOTIDE SEQUENCE [LARGE SCALE GENOMIC DNA]</scope>
    <source>
        <strain evidence="1 2">DSM 28303</strain>
    </source>
</reference>
<gene>
    <name evidence="1" type="ORF">ABID29_001908</name>
</gene>
<comment type="caution">
    <text evidence="1">The sequence shown here is derived from an EMBL/GenBank/DDBJ whole genome shotgun (WGS) entry which is preliminary data.</text>
</comment>
<sequence>MTIWVYKIQIYRSYPELEGGKQLLSENKKSIQCINGGDIENLIDENLIDWLNDFDDSSNQLLEFEVYNESNDKIYEMILLFNEQERVFCTPLGADRDVEDSTKNYCELRKAYRNTYTIPINTVIESGESIINFEIRIFQTCQLKYDINVIYKEEIMKPVGNLVLSNSVNIRLPYYKDRSL</sequence>
<evidence type="ECO:0000313" key="2">
    <source>
        <dbReference type="Proteomes" id="UP001549122"/>
    </source>
</evidence>
<dbReference type="Proteomes" id="UP001549122">
    <property type="component" value="Unassembled WGS sequence"/>
</dbReference>
<accession>A0ABV2FJN8</accession>
<protein>
    <submittedName>
        <fullName evidence="1">Uncharacterized protein</fullName>
    </submittedName>
</protein>
<dbReference type="EMBL" id="JBEPLO010000023">
    <property type="protein sequence ID" value="MET3558780.1"/>
    <property type="molecule type" value="Genomic_DNA"/>
</dbReference>